<evidence type="ECO:0000313" key="3">
    <source>
        <dbReference type="EMBL" id="CAG9285060.1"/>
    </source>
</evidence>
<gene>
    <name evidence="3" type="ORF">PTTT1_LOCUS27832</name>
</gene>
<feature type="compositionally biased region" description="Polar residues" evidence="1">
    <location>
        <begin position="347"/>
        <end position="364"/>
    </location>
</feature>
<keyword evidence="2" id="KW-0812">Transmembrane</keyword>
<dbReference type="Proteomes" id="UP000836788">
    <property type="component" value="Chromosome 2"/>
</dbReference>
<sequence length="593" mass="65331">MSLLPEKSLTKANFRPLPLKQRTSSVDQRRDYSTQTWTSLLGLLKVREFLVTVDHFSIWRRHLAWAFENGKDLRDYMTQRYASSMVFMSLLLSTELNVLFNSAGVTTQVRHALMTENLTSVSFWAGIAIIMSAVLTLLSLISTFTAWTMVSAVSENNAHCIFRSSIGQYAAELPGRFIVGSIYSFLVWLILFFFLLLPFGVWSIGLLLISLALFVHTITAFSAFGRVIMHTGAMGSQRIFDPSFEVNLHPHGLHNNLLVKAKANLTNCTSIMRQYRSKVKPINRQYSEDELSSHLSDRFSGALIPEAGPARKRTGSLVKFADGYDTNGDFYRKPLDPTLGLKKLSGAGQNRSPLSAVSERSSSPPNHPADLSLESVRALLPAASPRPSLMSRRESRDGVDMASPFEGLSPRNLTEDDNFSGVFERWLSSSNQSATSESFVSAGADATSPRIGSGDAKPGKDSLTDLRIPTFDEFNNHSALPGSIAASHSNSDQRDAIRRSFSAVSSLDDDDAAVLAEDERFEHEYGDLFEPERANFSYDFSIDGNSNSGTPPLSVADPTSRPDSTIGGNEDPERTALLSETDRLERGDYDSCG</sequence>
<accession>A0A8J9S888</accession>
<keyword evidence="2" id="KW-0472">Membrane</keyword>
<evidence type="ECO:0000256" key="1">
    <source>
        <dbReference type="SAM" id="MobiDB-lite"/>
    </source>
</evidence>
<feature type="region of interest" description="Disordered" evidence="1">
    <location>
        <begin position="539"/>
        <end position="593"/>
    </location>
</feature>
<reference evidence="3" key="1">
    <citation type="submission" date="2022-02" db="EMBL/GenBank/DDBJ databases">
        <authorList>
            <person name="Giguere J D."/>
        </authorList>
    </citation>
    <scope>NUCLEOTIDE SEQUENCE</scope>
    <source>
        <strain evidence="3">CCAP 1055/1</strain>
    </source>
</reference>
<feature type="transmembrane region" description="Helical" evidence="2">
    <location>
        <begin position="81"/>
        <end position="103"/>
    </location>
</feature>
<proteinExistence type="predicted"/>
<feature type="region of interest" description="Disordered" evidence="1">
    <location>
        <begin position="341"/>
        <end position="370"/>
    </location>
</feature>
<evidence type="ECO:0000256" key="2">
    <source>
        <dbReference type="SAM" id="Phobius"/>
    </source>
</evidence>
<feature type="transmembrane region" description="Helical" evidence="2">
    <location>
        <begin position="201"/>
        <end position="224"/>
    </location>
</feature>
<protein>
    <recommendedName>
        <fullName evidence="4">Transmembrane protein</fullName>
    </recommendedName>
</protein>
<feature type="region of interest" description="Disordered" evidence="1">
    <location>
        <begin position="438"/>
        <end position="461"/>
    </location>
</feature>
<organism evidence="3">
    <name type="scientific">Phaeodactylum tricornutum</name>
    <name type="common">Diatom</name>
    <dbReference type="NCBI Taxonomy" id="2850"/>
    <lineage>
        <taxon>Eukaryota</taxon>
        <taxon>Sar</taxon>
        <taxon>Stramenopiles</taxon>
        <taxon>Ochrophyta</taxon>
        <taxon>Bacillariophyta</taxon>
        <taxon>Bacillariophyceae</taxon>
        <taxon>Bacillariophycidae</taxon>
        <taxon>Naviculales</taxon>
        <taxon>Phaeodactylaceae</taxon>
        <taxon>Phaeodactylum</taxon>
    </lineage>
</organism>
<feature type="transmembrane region" description="Helical" evidence="2">
    <location>
        <begin position="173"/>
        <end position="195"/>
    </location>
</feature>
<name>A0A8J9S888_PHATR</name>
<dbReference type="EMBL" id="OU594943">
    <property type="protein sequence ID" value="CAG9285060.1"/>
    <property type="molecule type" value="Genomic_DNA"/>
</dbReference>
<evidence type="ECO:0008006" key="4">
    <source>
        <dbReference type="Google" id="ProtNLM"/>
    </source>
</evidence>
<feature type="transmembrane region" description="Helical" evidence="2">
    <location>
        <begin position="123"/>
        <end position="152"/>
    </location>
</feature>
<keyword evidence="2" id="KW-1133">Transmembrane helix</keyword>
<feature type="compositionally biased region" description="Basic and acidic residues" evidence="1">
    <location>
        <begin position="580"/>
        <end position="593"/>
    </location>
</feature>
<feature type="region of interest" description="Disordered" evidence="1">
    <location>
        <begin position="382"/>
        <end position="413"/>
    </location>
</feature>
<dbReference type="AlphaFoldDB" id="A0A8J9S888"/>